<dbReference type="EMBL" id="APGJ01000003">
    <property type="protein sequence ID" value="EYD73270.1"/>
    <property type="molecule type" value="Genomic_DNA"/>
</dbReference>
<sequence>MRTLSPIVLAALLPGAAFAEQHTESKPVDRGPPNAEYEPAFPEQEMAPQMEATEVTIETFAEELERPWGIATLPEGGYLVTERPGRLRHVSATGEVHEPITGLPEIDARKQGGLLDVTLSPDFGTDRMVYFTYAKPVDGGVATAAARGTLSEDMTALDSVEDIFVQGPPSDAPMHYGSRITFDGEGHVFITTGEHFTDENRQLAQKLDNTYGKIVRLNPDGSVPEDNPFVGRDGEDAIWSYGHRNIQGAAIQPATGDYWAIEHGPAGGDELNRPQPGANYGWPEVSYGIRYDGAPIGTGAPRAEGMEEPVYYWDPVIAPGGMAFYEGDAFEGWEGDLIIASLAPGEIVRLDIDDAGRVAGEEALASGNGRVRDVEIAGDGSVLFLIDSEAGAILRMSPKS</sequence>
<evidence type="ECO:0000313" key="5">
    <source>
        <dbReference type="Proteomes" id="UP000025047"/>
    </source>
</evidence>
<feature type="chain" id="PRO_5001493101" evidence="2">
    <location>
        <begin position="20"/>
        <end position="400"/>
    </location>
</feature>
<dbReference type="InterPro" id="IPR011041">
    <property type="entry name" value="Quinoprot_gluc/sorb_DH_b-prop"/>
</dbReference>
<dbReference type="InterPro" id="IPR011042">
    <property type="entry name" value="6-blade_b-propeller_TolB-like"/>
</dbReference>
<dbReference type="OrthoDB" id="9770043at2"/>
<dbReference type="Proteomes" id="UP000025047">
    <property type="component" value="Unassembled WGS sequence"/>
</dbReference>
<dbReference type="Pfam" id="PF07995">
    <property type="entry name" value="GSDH"/>
    <property type="match status" value="1"/>
</dbReference>
<proteinExistence type="predicted"/>
<dbReference type="AlphaFoldDB" id="A0A017HG23"/>
<accession>A0A017HG23</accession>
<reference evidence="4 5" key="1">
    <citation type="submission" date="2013-03" db="EMBL/GenBank/DDBJ databases">
        <authorList>
            <person name="Fiebig A."/>
            <person name="Goeker M."/>
            <person name="Klenk H.-P.P."/>
        </authorList>
    </citation>
    <scope>NUCLEOTIDE SEQUENCE [LARGE SCALE GENOMIC DNA]</scope>
    <source>
        <strain evidence="4 5">DSM 17492</strain>
    </source>
</reference>
<evidence type="ECO:0000313" key="4">
    <source>
        <dbReference type="EMBL" id="EYD73270.1"/>
    </source>
</evidence>
<dbReference type="HOGENOM" id="CLU_012253_1_1_5"/>
<protein>
    <submittedName>
        <fullName evidence="4">PQQ-dependent oxidoreductase, gdhB family</fullName>
    </submittedName>
</protein>
<dbReference type="PATRIC" id="fig|1122180.6.peg.794"/>
<dbReference type="RefSeq" id="WP_017927704.1">
    <property type="nucleotide sequence ID" value="NZ_KB822996.1"/>
</dbReference>
<organism evidence="4 5">
    <name type="scientific">Limimaricola hongkongensis DSM 17492</name>
    <dbReference type="NCBI Taxonomy" id="1122180"/>
    <lineage>
        <taxon>Bacteria</taxon>
        <taxon>Pseudomonadati</taxon>
        <taxon>Pseudomonadota</taxon>
        <taxon>Alphaproteobacteria</taxon>
        <taxon>Rhodobacterales</taxon>
        <taxon>Paracoccaceae</taxon>
        <taxon>Limimaricola</taxon>
    </lineage>
</organism>
<dbReference type="PANTHER" id="PTHR19328:SF75">
    <property type="entry name" value="ALDOSE SUGAR DEHYDROGENASE YLII"/>
    <property type="match status" value="1"/>
</dbReference>
<dbReference type="STRING" id="1122180.Lokhon_00798"/>
<keyword evidence="5" id="KW-1185">Reference proteome</keyword>
<dbReference type="eggNOG" id="COG2133">
    <property type="taxonomic scope" value="Bacteria"/>
</dbReference>
<dbReference type="SUPFAM" id="SSF50952">
    <property type="entry name" value="Soluble quinoprotein glucose dehydrogenase"/>
    <property type="match status" value="1"/>
</dbReference>
<keyword evidence="2" id="KW-0732">Signal</keyword>
<dbReference type="PANTHER" id="PTHR19328">
    <property type="entry name" value="HEDGEHOG-INTERACTING PROTEIN"/>
    <property type="match status" value="1"/>
</dbReference>
<evidence type="ECO:0000256" key="1">
    <source>
        <dbReference type="SAM" id="MobiDB-lite"/>
    </source>
</evidence>
<dbReference type="InterPro" id="IPR012938">
    <property type="entry name" value="Glc/Sorbosone_DH"/>
</dbReference>
<feature type="region of interest" description="Disordered" evidence="1">
    <location>
        <begin position="20"/>
        <end position="47"/>
    </location>
</feature>
<comment type="caution">
    <text evidence="4">The sequence shown here is derived from an EMBL/GenBank/DDBJ whole genome shotgun (WGS) entry which is preliminary data.</text>
</comment>
<gene>
    <name evidence="4" type="ORF">Lokhon_00798</name>
</gene>
<dbReference type="Gene3D" id="2.120.10.30">
    <property type="entry name" value="TolB, C-terminal domain"/>
    <property type="match status" value="1"/>
</dbReference>
<evidence type="ECO:0000259" key="3">
    <source>
        <dbReference type="Pfam" id="PF07995"/>
    </source>
</evidence>
<feature type="signal peptide" evidence="2">
    <location>
        <begin position="1"/>
        <end position="19"/>
    </location>
</feature>
<evidence type="ECO:0000256" key="2">
    <source>
        <dbReference type="SAM" id="SignalP"/>
    </source>
</evidence>
<name>A0A017HG23_9RHOB</name>
<feature type="domain" description="Glucose/Sorbosone dehydrogenase" evidence="3">
    <location>
        <begin position="64"/>
        <end position="395"/>
    </location>
</feature>